<dbReference type="EMBL" id="MFTS01000005">
    <property type="protein sequence ID" value="OGI68069.1"/>
    <property type="molecule type" value="Genomic_DNA"/>
</dbReference>
<dbReference type="Proteomes" id="UP000178235">
    <property type="component" value="Unassembled WGS sequence"/>
</dbReference>
<feature type="domain" description="Acylphosphatase-like" evidence="3">
    <location>
        <begin position="2"/>
        <end position="91"/>
    </location>
</feature>
<reference evidence="4 5" key="1">
    <citation type="journal article" date="2016" name="Nat. Commun.">
        <title>Thousands of microbial genomes shed light on interconnected biogeochemical processes in an aquifer system.</title>
        <authorList>
            <person name="Anantharaman K."/>
            <person name="Brown C.T."/>
            <person name="Hug L.A."/>
            <person name="Sharon I."/>
            <person name="Castelle C.J."/>
            <person name="Probst A.J."/>
            <person name="Thomas B.C."/>
            <person name="Singh A."/>
            <person name="Wilkins M.J."/>
            <person name="Karaoz U."/>
            <person name="Brodie E.L."/>
            <person name="Williams K.H."/>
            <person name="Hubbard S.S."/>
            <person name="Banfield J.F."/>
        </authorList>
    </citation>
    <scope>NUCLEOTIDE SEQUENCE [LARGE SCALE GENOMIC DNA]</scope>
</reference>
<evidence type="ECO:0000256" key="2">
    <source>
        <dbReference type="RuleBase" id="RU004168"/>
    </source>
</evidence>
<dbReference type="Gene3D" id="3.30.70.100">
    <property type="match status" value="1"/>
</dbReference>
<sequence length="92" mass="10340">MIKHIESGISGKGLGLHYLQSIRSLAIMCQIKGIVFTKPDGSIKVVAKGEERDLLEFASKLERESSSREIENFYTKWSEPNKDLESFHVVTG</sequence>
<accession>A0A1F6VER5</accession>
<name>A0A1F6VER5_9BACT</name>
<comment type="caution">
    <text evidence="1">Lacks conserved residue(s) required for the propagation of feature annotation.</text>
</comment>
<dbReference type="AlphaFoldDB" id="A0A1F6VER5"/>
<dbReference type="Pfam" id="PF00708">
    <property type="entry name" value="Acylphosphatase"/>
    <property type="match status" value="1"/>
</dbReference>
<dbReference type="SUPFAM" id="SSF54975">
    <property type="entry name" value="Acylphosphatase/BLUF domain-like"/>
    <property type="match status" value="1"/>
</dbReference>
<evidence type="ECO:0000313" key="5">
    <source>
        <dbReference type="Proteomes" id="UP000178235"/>
    </source>
</evidence>
<dbReference type="InterPro" id="IPR001792">
    <property type="entry name" value="Acylphosphatase-like_dom"/>
</dbReference>
<comment type="caution">
    <text evidence="4">The sequence shown here is derived from an EMBL/GenBank/DDBJ whole genome shotgun (WGS) entry which is preliminary data.</text>
</comment>
<dbReference type="PROSITE" id="PS51160">
    <property type="entry name" value="ACYLPHOSPHATASE_3"/>
    <property type="match status" value="1"/>
</dbReference>
<evidence type="ECO:0000256" key="1">
    <source>
        <dbReference type="PROSITE-ProRule" id="PRU00520"/>
    </source>
</evidence>
<comment type="similarity">
    <text evidence="2">Belongs to the acylphosphatase family.</text>
</comment>
<organism evidence="4 5">
    <name type="scientific">Candidatus Nomurabacteria bacterium RIFCSPHIGHO2_01_FULL_42_15</name>
    <dbReference type="NCBI Taxonomy" id="1801742"/>
    <lineage>
        <taxon>Bacteria</taxon>
        <taxon>Candidatus Nomuraibacteriota</taxon>
    </lineage>
</organism>
<protein>
    <recommendedName>
        <fullName evidence="3">Acylphosphatase-like domain-containing protein</fullName>
    </recommendedName>
</protein>
<evidence type="ECO:0000313" key="4">
    <source>
        <dbReference type="EMBL" id="OGI68069.1"/>
    </source>
</evidence>
<evidence type="ECO:0000259" key="3">
    <source>
        <dbReference type="PROSITE" id="PS51160"/>
    </source>
</evidence>
<dbReference type="InterPro" id="IPR036046">
    <property type="entry name" value="Acylphosphatase-like_dom_sf"/>
</dbReference>
<gene>
    <name evidence="4" type="ORF">A2738_02670</name>
</gene>
<proteinExistence type="inferred from homology"/>